<accession>A0A0D6EP09</accession>
<feature type="non-terminal residue" evidence="3">
    <location>
        <position position="1"/>
    </location>
</feature>
<gene>
    <name evidence="3" type="primary">SPOSA6832_03391</name>
</gene>
<feature type="compositionally biased region" description="Basic and acidic residues" evidence="1">
    <location>
        <begin position="246"/>
        <end position="259"/>
    </location>
</feature>
<feature type="compositionally biased region" description="Acidic residues" evidence="1">
    <location>
        <begin position="357"/>
        <end position="370"/>
    </location>
</feature>
<organism evidence="3 4">
    <name type="scientific">Sporidiobolus salmonicolor</name>
    <name type="common">Yeast-like fungus</name>
    <name type="synonym">Sporobolomyces salmonicolor</name>
    <dbReference type="NCBI Taxonomy" id="5005"/>
    <lineage>
        <taxon>Eukaryota</taxon>
        <taxon>Fungi</taxon>
        <taxon>Dikarya</taxon>
        <taxon>Basidiomycota</taxon>
        <taxon>Pucciniomycotina</taxon>
        <taxon>Microbotryomycetes</taxon>
        <taxon>Sporidiobolales</taxon>
        <taxon>Sporidiobolaceae</taxon>
        <taxon>Sporobolomyces</taxon>
    </lineage>
</organism>
<evidence type="ECO:0000313" key="3">
    <source>
        <dbReference type="EMBL" id="CEQ41644.1"/>
    </source>
</evidence>
<dbReference type="OrthoDB" id="549353at2759"/>
<evidence type="ECO:0000259" key="2">
    <source>
        <dbReference type="Pfam" id="PF01936"/>
    </source>
</evidence>
<dbReference type="Gene3D" id="3.40.50.1010">
    <property type="entry name" value="5'-nuclease"/>
    <property type="match status" value="1"/>
</dbReference>
<feature type="region of interest" description="Disordered" evidence="1">
    <location>
        <begin position="223"/>
        <end position="461"/>
    </location>
</feature>
<dbReference type="InterPro" id="IPR024768">
    <property type="entry name" value="Marf1"/>
</dbReference>
<reference evidence="4" key="1">
    <citation type="submission" date="2015-02" db="EMBL/GenBank/DDBJ databases">
        <authorList>
            <person name="Gon?alves P."/>
        </authorList>
    </citation>
    <scope>NUCLEOTIDE SEQUENCE [LARGE SCALE GENOMIC DNA]</scope>
</reference>
<feature type="compositionally biased region" description="Low complexity" evidence="1">
    <location>
        <begin position="318"/>
        <end position="339"/>
    </location>
</feature>
<dbReference type="GO" id="GO:0004540">
    <property type="term" value="F:RNA nuclease activity"/>
    <property type="evidence" value="ECO:0007669"/>
    <property type="project" value="InterPro"/>
</dbReference>
<feature type="compositionally biased region" description="Acidic residues" evidence="1">
    <location>
        <begin position="443"/>
        <end position="461"/>
    </location>
</feature>
<sequence>MPTSLSLPPQNIRFPSDCVPSHALEALRSLALSHGSLASFKAYMETSLERGHRSSGLRSQLQNAGVTICDTPHNGKKDVADAMIMCDMLVFALKSPVPPVVILVTGDKDFAYACSTLRNHRCTVILVTSNNASQTLRQSVHEVHNWRSDILKLPPVSRVDKYSRNTSYASTSTPAAVSSSDLLYITAPFPPESVATRRRMHVAYLTHAAPPPYEAISSWTGHASTSAAPLPERGAGSGKSKARITAPRERLRLAKEARGKGKGKGSGSGSAKGKGKEKEQAMETLTLSDDPDDELPSSDYEVYDEPAALPPQKRKRASPSSSARSPPASPSPAFASASPRPSPHPRLRQNHSQVSIDLDDDDDDDDDDDTLVFVPRPARRPRRNETPSHPGSSPSRGGRSVRRTRGVASRDLQLAGGTSDEDELVEEPERKKGTQEAVVVVLSDDDDDEEEGDGDDGEGPA</sequence>
<dbReference type="InterPro" id="IPR021139">
    <property type="entry name" value="NYN"/>
</dbReference>
<protein>
    <submittedName>
        <fullName evidence="3">SPOSA6832_03391-mRNA-1:cds</fullName>
    </submittedName>
</protein>
<feature type="domain" description="NYN" evidence="2">
    <location>
        <begin position="11"/>
        <end position="144"/>
    </location>
</feature>
<feature type="compositionally biased region" description="Low complexity" evidence="1">
    <location>
        <begin position="387"/>
        <end position="398"/>
    </location>
</feature>
<proteinExistence type="predicted"/>
<dbReference type="AlphaFoldDB" id="A0A0D6EP09"/>
<name>A0A0D6EP09_SPOSA</name>
<keyword evidence="4" id="KW-1185">Reference proteome</keyword>
<dbReference type="PANTHER" id="PTHR14379">
    <property type="entry name" value="LIMKAIN B LKAP"/>
    <property type="match status" value="1"/>
</dbReference>
<evidence type="ECO:0000313" key="4">
    <source>
        <dbReference type="Proteomes" id="UP000243876"/>
    </source>
</evidence>
<dbReference type="GO" id="GO:1905762">
    <property type="term" value="F:CCR4-NOT complex binding"/>
    <property type="evidence" value="ECO:0007669"/>
    <property type="project" value="TreeGrafter"/>
</dbReference>
<dbReference type="EMBL" id="CENE01000016">
    <property type="protein sequence ID" value="CEQ41644.1"/>
    <property type="molecule type" value="Genomic_DNA"/>
</dbReference>
<evidence type="ECO:0000256" key="1">
    <source>
        <dbReference type="SAM" id="MobiDB-lite"/>
    </source>
</evidence>
<feature type="compositionally biased region" description="Acidic residues" evidence="1">
    <location>
        <begin position="289"/>
        <end position="304"/>
    </location>
</feature>
<dbReference type="CDD" id="cd10910">
    <property type="entry name" value="PIN_limkain_b1_N_like"/>
    <property type="match status" value="1"/>
</dbReference>
<dbReference type="Proteomes" id="UP000243876">
    <property type="component" value="Unassembled WGS sequence"/>
</dbReference>
<dbReference type="GO" id="GO:0005777">
    <property type="term" value="C:peroxisome"/>
    <property type="evidence" value="ECO:0007669"/>
    <property type="project" value="InterPro"/>
</dbReference>
<dbReference type="Pfam" id="PF01936">
    <property type="entry name" value="NYN"/>
    <property type="match status" value="1"/>
</dbReference>
<dbReference type="PANTHER" id="PTHR14379:SF3">
    <property type="entry name" value="MEIOSIS REGULATOR AND MRNA STABILITY FACTOR 1"/>
    <property type="match status" value="1"/>
</dbReference>
<dbReference type="GO" id="GO:0010468">
    <property type="term" value="P:regulation of gene expression"/>
    <property type="evidence" value="ECO:0007669"/>
    <property type="project" value="InterPro"/>
</dbReference>